<dbReference type="Proteomes" id="UP000226525">
    <property type="component" value="Unassembled WGS sequence"/>
</dbReference>
<evidence type="ECO:0000313" key="13">
    <source>
        <dbReference type="Proteomes" id="UP000226525"/>
    </source>
</evidence>
<comment type="caution">
    <text evidence="12">The sequence shown here is derived from an EMBL/GenBank/DDBJ whole genome shotgun (WGS) entry which is preliminary data.</text>
</comment>
<dbReference type="Gene3D" id="3.90.550.10">
    <property type="entry name" value="Spore Coat Polysaccharide Biosynthesis Protein SpsA, Chain A"/>
    <property type="match status" value="1"/>
</dbReference>
<protein>
    <recommendedName>
        <fullName evidence="2">mannose-1-phosphate guanylyltransferase</fullName>
        <ecNumber evidence="2">2.7.7.13</ecNumber>
    </recommendedName>
</protein>
<evidence type="ECO:0000256" key="8">
    <source>
        <dbReference type="RuleBase" id="RU004190"/>
    </source>
</evidence>
<sequence length="474" mass="53887">MIAMILAGGTGTRLWPYSRSMSPKQFLNLGSSHESLLQDTCRRLDPIVPPEKMFVIGSVTHEFELRKQIEQVIPNLQEHQVLLEPQAKNTAPALLWGISRLKDVEANEPIVILAADHLIQDPDRFRVALLQAQQLAEEGFIVTFGIKPERPETGYGYICAGEPCGPGFKVEKFLEKPSQEIAEKFVASSKYTWNAGIFMATVKTWKKEFISYAPDLAKLFIKEESSIDLVDHERDYKIFAKSPNISIDYAVMEHSDRVTVLPVEMGWSDLGCWESIYQVSEKDENGNVIRGNVIAHETSNSLIFSTKKLVTSIGVKNLIIVETDDALLVCDLTRSQDVKQLVDTLKEGGRHEYRFHTRVSRPWGSASTLIENSLYRVRLLEIEPGRYVSSQRHRHRSEHWVIVRGAADVIRGQETHLLTENESIHIPRTITHRLSNSGKIPLQVLEIQQGEYLGFDDVERFERSYSTRGQDFDD</sequence>
<dbReference type="SUPFAM" id="SSF51182">
    <property type="entry name" value="RmlC-like cupins"/>
    <property type="match status" value="1"/>
</dbReference>
<dbReference type="InterPro" id="IPR014710">
    <property type="entry name" value="RmlC-like_jellyroll"/>
</dbReference>
<dbReference type="GO" id="GO:0016853">
    <property type="term" value="F:isomerase activity"/>
    <property type="evidence" value="ECO:0007669"/>
    <property type="project" value="UniProtKB-KW"/>
</dbReference>
<gene>
    <name evidence="12" type="ORF">CMN54_11465</name>
</gene>
<evidence type="ECO:0000259" key="10">
    <source>
        <dbReference type="Pfam" id="PF01050"/>
    </source>
</evidence>
<evidence type="ECO:0000313" key="12">
    <source>
        <dbReference type="EMBL" id="MAH64039.1"/>
    </source>
</evidence>
<dbReference type="FunFam" id="3.90.550.10:FF:000046">
    <property type="entry name" value="Mannose-1-phosphate guanylyltransferase (GDP)"/>
    <property type="match status" value="1"/>
</dbReference>
<feature type="domain" description="MannoseP isomerase/GMP-like beta-helix" evidence="11">
    <location>
        <begin position="291"/>
        <end position="345"/>
    </location>
</feature>
<dbReference type="InterPro" id="IPR054566">
    <property type="entry name" value="ManC/GMP-like_b-helix"/>
</dbReference>
<feature type="domain" description="Nucleotidyl transferase" evidence="9">
    <location>
        <begin position="3"/>
        <end position="285"/>
    </location>
</feature>
<evidence type="ECO:0000256" key="6">
    <source>
        <dbReference type="ARBA" id="ARBA00023134"/>
    </source>
</evidence>
<dbReference type="InterPro" id="IPR005835">
    <property type="entry name" value="NTP_transferase_dom"/>
</dbReference>
<reference evidence="13" key="1">
    <citation type="submission" date="2017-09" db="EMBL/GenBank/DDBJ databases">
        <title>The Reconstruction of 2,631 Draft Metagenome-Assembled Genomes from the Global Oceans.</title>
        <authorList>
            <person name="Tully B.J."/>
            <person name="Graham E.D."/>
            <person name="Heidelberg J.F."/>
        </authorList>
    </citation>
    <scope>NUCLEOTIDE SEQUENCE [LARGE SCALE GENOMIC DNA]</scope>
</reference>
<dbReference type="InterPro" id="IPR001538">
    <property type="entry name" value="Man6P_isomerase-2_C"/>
</dbReference>
<dbReference type="Pfam" id="PF22640">
    <property type="entry name" value="ManC_GMP_beta-helix"/>
    <property type="match status" value="1"/>
</dbReference>
<accession>A0A2D6YLJ7</accession>
<dbReference type="EC" id="2.7.7.13" evidence="2"/>
<dbReference type="NCBIfam" id="TIGR01479">
    <property type="entry name" value="GMP_PMI"/>
    <property type="match status" value="1"/>
</dbReference>
<keyword evidence="5" id="KW-0547">Nucleotide-binding</keyword>
<dbReference type="PANTHER" id="PTHR46390:SF1">
    <property type="entry name" value="MANNOSE-1-PHOSPHATE GUANYLYLTRANSFERASE"/>
    <property type="match status" value="1"/>
</dbReference>
<evidence type="ECO:0000256" key="2">
    <source>
        <dbReference type="ARBA" id="ARBA00012387"/>
    </source>
</evidence>
<evidence type="ECO:0000256" key="3">
    <source>
        <dbReference type="ARBA" id="ARBA00022679"/>
    </source>
</evidence>
<dbReference type="InterPro" id="IPR011051">
    <property type="entry name" value="RmlC_Cupin_sf"/>
</dbReference>
<evidence type="ECO:0000256" key="5">
    <source>
        <dbReference type="ARBA" id="ARBA00022741"/>
    </source>
</evidence>
<proteinExistence type="inferred from homology"/>
<evidence type="ECO:0000256" key="1">
    <source>
        <dbReference type="ARBA" id="ARBA00006115"/>
    </source>
</evidence>
<dbReference type="GO" id="GO:0000271">
    <property type="term" value="P:polysaccharide biosynthetic process"/>
    <property type="evidence" value="ECO:0007669"/>
    <property type="project" value="InterPro"/>
</dbReference>
<keyword evidence="6" id="KW-0342">GTP-binding</keyword>
<dbReference type="InterPro" id="IPR051161">
    <property type="entry name" value="Mannose-6P_isomerase_type2"/>
</dbReference>
<dbReference type="CDD" id="cd02509">
    <property type="entry name" value="GDP-M1P_Guanylyltransferase"/>
    <property type="match status" value="1"/>
</dbReference>
<evidence type="ECO:0000259" key="11">
    <source>
        <dbReference type="Pfam" id="PF22640"/>
    </source>
</evidence>
<evidence type="ECO:0000259" key="9">
    <source>
        <dbReference type="Pfam" id="PF00483"/>
    </source>
</evidence>
<dbReference type="InterPro" id="IPR029044">
    <property type="entry name" value="Nucleotide-diphossugar_trans"/>
</dbReference>
<feature type="domain" description="Mannose-6-phosphate isomerase type II C-terminal" evidence="10">
    <location>
        <begin position="349"/>
        <end position="462"/>
    </location>
</feature>
<dbReference type="Pfam" id="PF01050">
    <property type="entry name" value="MannoseP_isomer"/>
    <property type="match status" value="1"/>
</dbReference>
<dbReference type="GO" id="GO:0005525">
    <property type="term" value="F:GTP binding"/>
    <property type="evidence" value="ECO:0007669"/>
    <property type="project" value="UniProtKB-KW"/>
</dbReference>
<comment type="similarity">
    <text evidence="1 8">Belongs to the mannose-6-phosphate isomerase type 2 family.</text>
</comment>
<dbReference type="CDD" id="cd02213">
    <property type="entry name" value="cupin_PMI_typeII_C"/>
    <property type="match status" value="1"/>
</dbReference>
<dbReference type="EMBL" id="NZEX01000129">
    <property type="protein sequence ID" value="MAH64039.1"/>
    <property type="molecule type" value="Genomic_DNA"/>
</dbReference>
<keyword evidence="3 12" id="KW-0808">Transferase</keyword>
<evidence type="ECO:0000256" key="4">
    <source>
        <dbReference type="ARBA" id="ARBA00022695"/>
    </source>
</evidence>
<organism evidence="12 13">
    <name type="scientific">SAR324 cluster bacterium</name>
    <dbReference type="NCBI Taxonomy" id="2024889"/>
    <lineage>
        <taxon>Bacteria</taxon>
        <taxon>Deltaproteobacteria</taxon>
        <taxon>SAR324 cluster</taxon>
    </lineage>
</organism>
<dbReference type="AlphaFoldDB" id="A0A2D6YLJ7"/>
<comment type="catalytic activity">
    <reaction evidence="7">
        <text>alpha-D-mannose 1-phosphate + GTP + H(+) = GDP-alpha-D-mannose + diphosphate</text>
        <dbReference type="Rhea" id="RHEA:15229"/>
        <dbReference type="ChEBI" id="CHEBI:15378"/>
        <dbReference type="ChEBI" id="CHEBI:33019"/>
        <dbReference type="ChEBI" id="CHEBI:37565"/>
        <dbReference type="ChEBI" id="CHEBI:57527"/>
        <dbReference type="ChEBI" id="CHEBI:58409"/>
        <dbReference type="EC" id="2.7.7.13"/>
    </reaction>
</comment>
<keyword evidence="4 12" id="KW-0548">Nucleotidyltransferase</keyword>
<name>A0A2D6YLJ7_9DELT</name>
<keyword evidence="12" id="KW-0413">Isomerase</keyword>
<dbReference type="PANTHER" id="PTHR46390">
    <property type="entry name" value="MANNOSE-1-PHOSPHATE GUANYLYLTRANSFERASE"/>
    <property type="match status" value="1"/>
</dbReference>
<dbReference type="SUPFAM" id="SSF53448">
    <property type="entry name" value="Nucleotide-diphospho-sugar transferases"/>
    <property type="match status" value="1"/>
</dbReference>
<dbReference type="GO" id="GO:0009298">
    <property type="term" value="P:GDP-mannose biosynthetic process"/>
    <property type="evidence" value="ECO:0007669"/>
    <property type="project" value="TreeGrafter"/>
</dbReference>
<dbReference type="Gene3D" id="2.60.120.10">
    <property type="entry name" value="Jelly Rolls"/>
    <property type="match status" value="1"/>
</dbReference>
<dbReference type="InterPro" id="IPR006375">
    <property type="entry name" value="Man1P_GuaTrfase/Man6P_Isoase"/>
</dbReference>
<dbReference type="Pfam" id="PF00483">
    <property type="entry name" value="NTP_transferase"/>
    <property type="match status" value="1"/>
</dbReference>
<dbReference type="GO" id="GO:0004475">
    <property type="term" value="F:mannose-1-phosphate guanylyltransferase (GTP) activity"/>
    <property type="evidence" value="ECO:0007669"/>
    <property type="project" value="UniProtKB-EC"/>
</dbReference>
<evidence type="ECO:0000256" key="7">
    <source>
        <dbReference type="ARBA" id="ARBA00047343"/>
    </source>
</evidence>
<dbReference type="InterPro" id="IPR049577">
    <property type="entry name" value="GMPP_N"/>
</dbReference>